<dbReference type="InterPro" id="IPR021458">
    <property type="entry name" value="Rv0495c"/>
</dbReference>
<proteinExistence type="inferred from homology"/>
<evidence type="ECO:0000313" key="2">
    <source>
        <dbReference type="EMBL" id="MBD2690672.1"/>
    </source>
</evidence>
<dbReference type="Pfam" id="PF11307">
    <property type="entry name" value="DUF3109"/>
    <property type="match status" value="1"/>
</dbReference>
<keyword evidence="3" id="KW-1185">Reference proteome</keyword>
<dbReference type="Proteomes" id="UP000660381">
    <property type="component" value="Unassembled WGS sequence"/>
</dbReference>
<name>A0ABR8IZJ2_9NOST</name>
<dbReference type="EMBL" id="JACJTQ010000002">
    <property type="protein sequence ID" value="MBD2690672.1"/>
    <property type="molecule type" value="Genomic_DNA"/>
</dbReference>
<evidence type="ECO:0000313" key="3">
    <source>
        <dbReference type="Proteomes" id="UP000660381"/>
    </source>
</evidence>
<evidence type="ECO:0008006" key="4">
    <source>
        <dbReference type="Google" id="ProtNLM"/>
    </source>
</evidence>
<sequence length="255" mass="29408">MSNTNLPEKLTNFTAYPQTEQACRDELSQANLDIDSFKQHRQRCSLSSCHGMCCHYGVHVNQETVETIQKVVEEEAEFFKSIGLDLPKEVIIDDEEYEDFPVEKFEWNAMISVKKTALKEKPFSRLVNDYPKHFKDTACVFLLDDSRCGLQELSKAKGLHPWYYKPLPCWLFPIFIAPGENQPEIFLPRPEAEPWYLPQYDFDGFFTKVPCGQYSECGQIGYILFQEELKFLSAIVGRNFGQEIQDAIADSAESD</sequence>
<comment type="caution">
    <text evidence="2">The sequence shown here is derived from an EMBL/GenBank/DDBJ whole genome shotgun (WGS) entry which is preliminary data.</text>
</comment>
<evidence type="ECO:0000256" key="1">
    <source>
        <dbReference type="ARBA" id="ARBA00093770"/>
    </source>
</evidence>
<comment type="similarity">
    <text evidence="1">Belongs to the Rv0495c family.</text>
</comment>
<protein>
    <recommendedName>
        <fullName evidence="4">DUF3109 family protein</fullName>
    </recommendedName>
</protein>
<organism evidence="2 3">
    <name type="scientific">Anabaena catenula FACHB-362</name>
    <dbReference type="NCBI Taxonomy" id="2692877"/>
    <lineage>
        <taxon>Bacteria</taxon>
        <taxon>Bacillati</taxon>
        <taxon>Cyanobacteriota</taxon>
        <taxon>Cyanophyceae</taxon>
        <taxon>Nostocales</taxon>
        <taxon>Nostocaceae</taxon>
        <taxon>Anabaena</taxon>
    </lineage>
</organism>
<accession>A0ABR8IZJ2</accession>
<gene>
    <name evidence="2" type="ORF">H6G68_02700</name>
</gene>
<dbReference type="RefSeq" id="WP_190905231.1">
    <property type="nucleotide sequence ID" value="NZ_JACJTQ010000002.1"/>
</dbReference>
<reference evidence="2 3" key="1">
    <citation type="journal article" date="2020" name="ISME J.">
        <title>Comparative genomics reveals insights into cyanobacterial evolution and habitat adaptation.</title>
        <authorList>
            <person name="Chen M.Y."/>
            <person name="Teng W.K."/>
            <person name="Zhao L."/>
            <person name="Hu C.X."/>
            <person name="Zhou Y.K."/>
            <person name="Han B.P."/>
            <person name="Song L.R."/>
            <person name="Shu W.S."/>
        </authorList>
    </citation>
    <scope>NUCLEOTIDE SEQUENCE [LARGE SCALE GENOMIC DNA]</scope>
    <source>
        <strain evidence="2 3">FACHB-362</strain>
    </source>
</reference>